<organism evidence="1 2">
    <name type="scientific">Viridothelium virens</name>
    <name type="common">Speckled blister lichen</name>
    <name type="synonym">Trypethelium virens</name>
    <dbReference type="NCBI Taxonomy" id="1048519"/>
    <lineage>
        <taxon>Eukaryota</taxon>
        <taxon>Fungi</taxon>
        <taxon>Dikarya</taxon>
        <taxon>Ascomycota</taxon>
        <taxon>Pezizomycotina</taxon>
        <taxon>Dothideomycetes</taxon>
        <taxon>Dothideomycetes incertae sedis</taxon>
        <taxon>Trypetheliales</taxon>
        <taxon>Trypetheliaceae</taxon>
        <taxon>Viridothelium</taxon>
    </lineage>
</organism>
<accession>A0A6A6H8A2</accession>
<gene>
    <name evidence="1" type="ORF">EV356DRAFT_532905</name>
</gene>
<dbReference type="Proteomes" id="UP000800092">
    <property type="component" value="Unassembled WGS sequence"/>
</dbReference>
<dbReference type="OrthoDB" id="10539205at2759"/>
<proteinExistence type="predicted"/>
<evidence type="ECO:0000313" key="2">
    <source>
        <dbReference type="Proteomes" id="UP000800092"/>
    </source>
</evidence>
<keyword evidence="2" id="KW-1185">Reference proteome</keyword>
<dbReference type="EMBL" id="ML991799">
    <property type="protein sequence ID" value="KAF2234336.1"/>
    <property type="molecule type" value="Genomic_DNA"/>
</dbReference>
<evidence type="ECO:0000313" key="1">
    <source>
        <dbReference type="EMBL" id="KAF2234336.1"/>
    </source>
</evidence>
<dbReference type="AlphaFoldDB" id="A0A6A6H8A2"/>
<sequence length="179" mass="20530">MRLVVLNSVTWDIKEVADEATAKELANNPPLECGGGFVLWINDVLHRSLKRANRRYLLKEKEQLKSFFPRLSHNLLVDEIKRYAKRRFLKLELEKGMNAKLAKGGTLFYYELCRAMWKIRMEAGTQIGRLVEGGQGWRETGVVEDSSEEMVVDLTEISPMEDSLTKQNQKVVIDLTGDD</sequence>
<name>A0A6A6H8A2_VIRVR</name>
<reference evidence="1" key="1">
    <citation type="journal article" date="2020" name="Stud. Mycol.">
        <title>101 Dothideomycetes genomes: a test case for predicting lifestyles and emergence of pathogens.</title>
        <authorList>
            <person name="Haridas S."/>
            <person name="Albert R."/>
            <person name="Binder M."/>
            <person name="Bloem J."/>
            <person name="Labutti K."/>
            <person name="Salamov A."/>
            <person name="Andreopoulos B."/>
            <person name="Baker S."/>
            <person name="Barry K."/>
            <person name="Bills G."/>
            <person name="Bluhm B."/>
            <person name="Cannon C."/>
            <person name="Castanera R."/>
            <person name="Culley D."/>
            <person name="Daum C."/>
            <person name="Ezra D."/>
            <person name="Gonzalez J."/>
            <person name="Henrissat B."/>
            <person name="Kuo A."/>
            <person name="Liang C."/>
            <person name="Lipzen A."/>
            <person name="Lutzoni F."/>
            <person name="Magnuson J."/>
            <person name="Mondo S."/>
            <person name="Nolan M."/>
            <person name="Ohm R."/>
            <person name="Pangilinan J."/>
            <person name="Park H.-J."/>
            <person name="Ramirez L."/>
            <person name="Alfaro M."/>
            <person name="Sun H."/>
            <person name="Tritt A."/>
            <person name="Yoshinaga Y."/>
            <person name="Zwiers L.-H."/>
            <person name="Turgeon B."/>
            <person name="Goodwin S."/>
            <person name="Spatafora J."/>
            <person name="Crous P."/>
            <person name="Grigoriev I."/>
        </authorList>
    </citation>
    <scope>NUCLEOTIDE SEQUENCE</scope>
    <source>
        <strain evidence="1">Tuck. ex Michener</strain>
    </source>
</reference>
<protein>
    <submittedName>
        <fullName evidence="1">Uncharacterized protein</fullName>
    </submittedName>
</protein>